<dbReference type="Pfam" id="PF13481">
    <property type="entry name" value="AAA_25"/>
    <property type="match status" value="1"/>
</dbReference>
<protein>
    <submittedName>
        <fullName evidence="2">AAA family ATPase</fullName>
    </submittedName>
</protein>
<evidence type="ECO:0000313" key="2">
    <source>
        <dbReference type="EMBL" id="QLY39391.1"/>
    </source>
</evidence>
<accession>A0A7L6N1D4</accession>
<dbReference type="Gene3D" id="3.40.50.300">
    <property type="entry name" value="P-loop containing nucleotide triphosphate hydrolases"/>
    <property type="match status" value="1"/>
</dbReference>
<dbReference type="InterPro" id="IPR038724">
    <property type="entry name" value="RepA"/>
</dbReference>
<dbReference type="InterPro" id="IPR027417">
    <property type="entry name" value="P-loop_NTPase"/>
</dbReference>
<dbReference type="SMART" id="SM00382">
    <property type="entry name" value="AAA"/>
    <property type="match status" value="1"/>
</dbReference>
<evidence type="ECO:0000259" key="1">
    <source>
        <dbReference type="SMART" id="SM00382"/>
    </source>
</evidence>
<dbReference type="Proteomes" id="UP000512167">
    <property type="component" value="Chromosome"/>
</dbReference>
<dbReference type="InterPro" id="IPR003593">
    <property type="entry name" value="AAA+_ATPase"/>
</dbReference>
<reference evidence="2 3" key="1">
    <citation type="submission" date="2020-04" db="EMBL/GenBank/DDBJ databases">
        <authorList>
            <person name="Zheng R.K."/>
            <person name="Sun C.M."/>
        </authorList>
    </citation>
    <scope>NUCLEOTIDE SEQUENCE [LARGE SCALE GENOMIC DNA]</scope>
    <source>
        <strain evidence="3">zrk29</strain>
    </source>
</reference>
<proteinExistence type="predicted"/>
<organism evidence="2 3">
    <name type="scientific">Hujiaoplasma nucleasis</name>
    <dbReference type="NCBI Taxonomy" id="2725268"/>
    <lineage>
        <taxon>Bacteria</taxon>
        <taxon>Bacillati</taxon>
        <taxon>Mycoplasmatota</taxon>
        <taxon>Mollicutes</taxon>
        <taxon>Candidatus Izemoplasmatales</taxon>
        <taxon>Hujiaoplasmataceae</taxon>
        <taxon>Hujiaoplasma</taxon>
    </lineage>
</organism>
<name>A0A7L6N1D4_9MOLU</name>
<dbReference type="KEGG" id="tbk:HF295_00365"/>
<sequence>MKRYKNNYYEWDDIDDDRLPSPILFDELLANPPRLPEEVIEGVVRKGQKMMISGASKSGKSFLLMELAIALAEGTIWLGFQCKKSKVLYINLEIDRPSFINRFKEIYKAMKIKPKYSHDIVIWNLRGEAMPLDKLVPIIIRRVKNLGFDVIIIDPIYKVMMGDENNATDMARFTNLFDKICYETDCTFVYSHHHSKGPQGFKRVMDRASGSGVFARDADAQVDMIQLNLVEVPMQKENEDSSATAWRLESSLREFKSFKPVNFMFEYPIHKVDNTGGLDKNYVDGDPRANLLKSYKRSQTRESRKEEFDKAFEVNKKKDGTCLAFVLAEYLGIAERTVRDRVKEFSDEYVTKKGIISHKK</sequence>
<feature type="domain" description="AAA+ ATPase" evidence="1">
    <location>
        <begin position="46"/>
        <end position="228"/>
    </location>
</feature>
<dbReference type="RefSeq" id="WP_312031859.1">
    <property type="nucleotide sequence ID" value="NZ_CP051151.1"/>
</dbReference>
<dbReference type="AlphaFoldDB" id="A0A7L6N1D4"/>
<dbReference type="CDD" id="cd01125">
    <property type="entry name" value="RepA_RSF1010_like"/>
    <property type="match status" value="1"/>
</dbReference>
<keyword evidence="3" id="KW-1185">Reference proteome</keyword>
<dbReference type="SUPFAM" id="SSF52540">
    <property type="entry name" value="P-loop containing nucleoside triphosphate hydrolases"/>
    <property type="match status" value="1"/>
</dbReference>
<gene>
    <name evidence="2" type="ORF">HF295_00365</name>
</gene>
<dbReference type="EMBL" id="CP051151">
    <property type="protein sequence ID" value="QLY39391.1"/>
    <property type="molecule type" value="Genomic_DNA"/>
</dbReference>
<evidence type="ECO:0000313" key="3">
    <source>
        <dbReference type="Proteomes" id="UP000512167"/>
    </source>
</evidence>